<sequence>MYYKIYVSVLLLLFVFYGGNAQDCTLNIGGENTKTLISVFQLNKAQINQMQAWSAELQIETKGLEDAIEKLFAEHPQSTQEELATLADKYKAIQQKIVNASKNADKNLLSVFNERQYDRYLALCYDAIRTPIEINTTVVPDIQKDSVVDPE</sequence>
<organism evidence="2">
    <name type="scientific">hydrothermal vent metagenome</name>
    <dbReference type="NCBI Taxonomy" id="652676"/>
    <lineage>
        <taxon>unclassified sequences</taxon>
        <taxon>metagenomes</taxon>
        <taxon>ecological metagenomes</taxon>
    </lineage>
</organism>
<dbReference type="EMBL" id="UOEL01000005">
    <property type="protein sequence ID" value="VAW09936.1"/>
    <property type="molecule type" value="Genomic_DNA"/>
</dbReference>
<protein>
    <submittedName>
        <fullName evidence="2">Uncharacterized protein</fullName>
    </submittedName>
</protein>
<dbReference type="AlphaFoldDB" id="A0A3B0TSB7"/>
<reference evidence="2" key="1">
    <citation type="submission" date="2018-06" db="EMBL/GenBank/DDBJ databases">
        <authorList>
            <person name="Zhirakovskaya E."/>
        </authorList>
    </citation>
    <scope>NUCLEOTIDE SEQUENCE</scope>
</reference>
<name>A0A3B0TSB7_9ZZZZ</name>
<proteinExistence type="predicted"/>
<keyword evidence="1" id="KW-0175">Coiled coil</keyword>
<accession>A0A3B0TSB7</accession>
<evidence type="ECO:0000256" key="1">
    <source>
        <dbReference type="SAM" id="Coils"/>
    </source>
</evidence>
<gene>
    <name evidence="2" type="ORF">MNBD_BACTEROID03-1871</name>
</gene>
<feature type="coiled-coil region" evidence="1">
    <location>
        <begin position="54"/>
        <end position="103"/>
    </location>
</feature>
<evidence type="ECO:0000313" key="2">
    <source>
        <dbReference type="EMBL" id="VAW09936.1"/>
    </source>
</evidence>